<protein>
    <submittedName>
        <fullName evidence="2">Uncharacterized protein</fullName>
    </submittedName>
</protein>
<reference evidence="2" key="1">
    <citation type="submission" date="2021-02" db="EMBL/GenBank/DDBJ databases">
        <authorList>
            <person name="Nowell W R."/>
        </authorList>
    </citation>
    <scope>NUCLEOTIDE SEQUENCE</scope>
</reference>
<evidence type="ECO:0000313" key="4">
    <source>
        <dbReference type="Proteomes" id="UP000663889"/>
    </source>
</evidence>
<dbReference type="Proteomes" id="UP000663882">
    <property type="component" value="Unassembled WGS sequence"/>
</dbReference>
<evidence type="ECO:0000313" key="1">
    <source>
        <dbReference type="EMBL" id="CAF0791689.1"/>
    </source>
</evidence>
<gene>
    <name evidence="3" type="ORF">FNK824_LOCUS26682</name>
    <name evidence="1" type="ORF">RFH988_LOCUS3453</name>
    <name evidence="2" type="ORF">SEV965_LOCUS38750</name>
</gene>
<dbReference type="Proteomes" id="UP000663889">
    <property type="component" value="Unassembled WGS sequence"/>
</dbReference>
<evidence type="ECO:0000313" key="3">
    <source>
        <dbReference type="EMBL" id="CAF4014181.1"/>
    </source>
</evidence>
<name>A0A815WZW6_9BILA</name>
<comment type="caution">
    <text evidence="2">The sequence shown here is derived from an EMBL/GenBank/DDBJ whole genome shotgun (WGS) entry which is preliminary data.</text>
</comment>
<evidence type="ECO:0000313" key="2">
    <source>
        <dbReference type="EMBL" id="CAF1552161.1"/>
    </source>
</evidence>
<dbReference type="EMBL" id="CAJNOO010000082">
    <property type="protein sequence ID" value="CAF0791689.1"/>
    <property type="molecule type" value="Genomic_DNA"/>
</dbReference>
<organism evidence="2 4">
    <name type="scientific">Rotaria sordida</name>
    <dbReference type="NCBI Taxonomy" id="392033"/>
    <lineage>
        <taxon>Eukaryota</taxon>
        <taxon>Metazoa</taxon>
        <taxon>Spiralia</taxon>
        <taxon>Gnathifera</taxon>
        <taxon>Rotifera</taxon>
        <taxon>Eurotatoria</taxon>
        <taxon>Bdelloidea</taxon>
        <taxon>Philodinida</taxon>
        <taxon>Philodinidae</taxon>
        <taxon>Rotaria</taxon>
    </lineage>
</organism>
<dbReference type="Proteomes" id="UP000663874">
    <property type="component" value="Unassembled WGS sequence"/>
</dbReference>
<dbReference type="EMBL" id="CAJNOU010010414">
    <property type="protein sequence ID" value="CAF1552161.1"/>
    <property type="molecule type" value="Genomic_DNA"/>
</dbReference>
<dbReference type="OrthoDB" id="10037721at2759"/>
<proteinExistence type="predicted"/>
<dbReference type="AlphaFoldDB" id="A0A815WZW6"/>
<sequence>MCFSSALAESINHLASFYQMHNEAMVIALFNIAAVMCDNSRIYRANKFSIPMNFYNLVVARSREITSYGKSPILDIVRKTIDEVVNCRPLKFKSLSKDREDSDQVVYFDENSPAGLLSSLRSCTCFLITDEADVILKKMAYITPAPGSRDWPINDCRSQDD</sequence>
<dbReference type="EMBL" id="CAJOBE010006683">
    <property type="protein sequence ID" value="CAF4014181.1"/>
    <property type="molecule type" value="Genomic_DNA"/>
</dbReference>
<accession>A0A815WZW6</accession>